<organism evidence="2 3">
    <name type="scientific">Podospora australis</name>
    <dbReference type="NCBI Taxonomy" id="1536484"/>
    <lineage>
        <taxon>Eukaryota</taxon>
        <taxon>Fungi</taxon>
        <taxon>Dikarya</taxon>
        <taxon>Ascomycota</taxon>
        <taxon>Pezizomycotina</taxon>
        <taxon>Sordariomycetes</taxon>
        <taxon>Sordariomycetidae</taxon>
        <taxon>Sordariales</taxon>
        <taxon>Podosporaceae</taxon>
        <taxon>Podospora</taxon>
    </lineage>
</organism>
<feature type="compositionally biased region" description="Polar residues" evidence="1">
    <location>
        <begin position="42"/>
        <end position="60"/>
    </location>
</feature>
<name>A0AAN6WNK2_9PEZI</name>
<gene>
    <name evidence="2" type="ORF">QBC35DRAFT_389712</name>
</gene>
<feature type="region of interest" description="Disordered" evidence="1">
    <location>
        <begin position="412"/>
        <end position="437"/>
    </location>
</feature>
<feature type="compositionally biased region" description="Polar residues" evidence="1">
    <location>
        <begin position="537"/>
        <end position="555"/>
    </location>
</feature>
<evidence type="ECO:0000313" key="3">
    <source>
        <dbReference type="Proteomes" id="UP001302126"/>
    </source>
</evidence>
<dbReference type="EMBL" id="MU864453">
    <property type="protein sequence ID" value="KAK4185344.1"/>
    <property type="molecule type" value="Genomic_DNA"/>
</dbReference>
<feature type="compositionally biased region" description="Polar residues" evidence="1">
    <location>
        <begin position="565"/>
        <end position="578"/>
    </location>
</feature>
<protein>
    <recommendedName>
        <fullName evidence="4">LPXTG-motif cell wall anchor domain protein</fullName>
    </recommendedName>
</protein>
<feature type="compositionally biased region" description="Basic and acidic residues" evidence="1">
    <location>
        <begin position="497"/>
        <end position="511"/>
    </location>
</feature>
<feature type="compositionally biased region" description="Low complexity" evidence="1">
    <location>
        <begin position="638"/>
        <end position="652"/>
    </location>
</feature>
<feature type="region of interest" description="Disordered" evidence="1">
    <location>
        <begin position="888"/>
        <end position="1050"/>
    </location>
</feature>
<feature type="compositionally biased region" description="Low complexity" evidence="1">
    <location>
        <begin position="427"/>
        <end position="437"/>
    </location>
</feature>
<feature type="region of interest" description="Disordered" evidence="1">
    <location>
        <begin position="817"/>
        <end position="876"/>
    </location>
</feature>
<feature type="region of interest" description="Disordered" evidence="1">
    <location>
        <begin position="211"/>
        <end position="232"/>
    </location>
</feature>
<feature type="region of interest" description="Disordered" evidence="1">
    <location>
        <begin position="101"/>
        <end position="147"/>
    </location>
</feature>
<feature type="compositionally biased region" description="Polar residues" evidence="1">
    <location>
        <begin position="512"/>
        <end position="521"/>
    </location>
</feature>
<feature type="compositionally biased region" description="Polar residues" evidence="1">
    <location>
        <begin position="888"/>
        <end position="899"/>
    </location>
</feature>
<feature type="compositionally biased region" description="Polar residues" evidence="1">
    <location>
        <begin position="1025"/>
        <end position="1041"/>
    </location>
</feature>
<dbReference type="Proteomes" id="UP001302126">
    <property type="component" value="Unassembled WGS sequence"/>
</dbReference>
<sequence>MTSISFAGAPEAARGFNPTAASHSANTPQLSHNNSSGNLNSAVNSENGQRTNSTASFTFRGSNNDRSSIFHAHRQNHNSSKLPAFRFADLKREPISLPSLLQQTGTQPSPAVSQPSPTTNNNDPSENQENAHEQAGPSQHSRQIPGSARESLHHFNSAQNLFSDKPVAFDTPQTIAQNSQQQQQYGIPRVRSLKFQLPSATATSTATATVSATLSSAPDPSTGSKRPASFPDTPRVVGNVYATPSRLAYVATPVTKRRLTASTTVVQDAAAATSHRPYLSSIRLQTAETDDIDGDVPESATKEWAQGQRDRLGPRTTTVDIARSEERERKRARPPVSYKQITVPSAPSAPPSATPSTTSTAPDGRAVIPPIRNFRSSGSRKSVVLDMPIRRVADEYGDELSNPNQRDRTLRALEGRDHDDDAHPSETDMTTTTDNDNTADIFMKIAGEAAARRAQEVKGRAEDSSAISRITRISHRRPLSAAVANFRATSPPQLARRLSDQRETSRTRQRAESQSTAQQMTRELAYRTSREKPAPLITTSSTVTEDPSSTRTVSIRTPLKPSPITPRSIQFQDSLSESYQRRRQSVTENHATGIRTAPQYRSSNLAQSRIYNSSPLVPKSINAHKDEPVQNGETHQVAEGTESSSSTAAPSTVWDELDDLKSRINRLEITGKMPATSGAAMSRTSADERPPTANTNATTMSASPKRGSEAKTARQDAVSTTSSQREAQPLLLSAVQKTKGFVSAEVFSAMESAANDALALSTMIGTPGQPGPISSGASVIGYSGGVTDRQLRRKADSVCRSLTELCIALADELGQTKPAHSGTTREDDVAMSPTSRRPVAAASAPSSRRPSALADSIQRDTQPLPPKSPRAPTSLEVKRQTLLASTAIPSVRYPNNTPATPVEPLSAGRKSSLLLSRARRVGTEDPEEVSGRRSSLLLRTRRAGAEEPEEAPPGRKTSLLLRTRKTMNDQDEDESRFRTPSRAVTEVNSFRTVPRDVGSAARAPPDIEPQGSQSALPRRRLVPMSLQSRMSLPVSSATTPSTPIPRRYLERNMLNGESSTLAERLAEERGQRQVSGGQASLLNRSSSLHRRSRESHIPSLQSQQQQQQQQQQQYTSSASGYR</sequence>
<feature type="compositionally biased region" description="Basic and acidic residues" evidence="1">
    <location>
        <begin position="412"/>
        <end position="426"/>
    </location>
</feature>
<dbReference type="AlphaFoldDB" id="A0AAN6WNK2"/>
<feature type="compositionally biased region" description="Low complexity" evidence="1">
    <location>
        <begin position="832"/>
        <end position="854"/>
    </location>
</feature>
<feature type="compositionally biased region" description="Polar residues" evidence="1">
    <location>
        <begin position="101"/>
        <end position="128"/>
    </location>
</feature>
<feature type="compositionally biased region" description="Polar residues" evidence="1">
    <location>
        <begin position="19"/>
        <end position="29"/>
    </location>
</feature>
<feature type="compositionally biased region" description="Basic and acidic residues" evidence="1">
    <location>
        <begin position="524"/>
        <end position="533"/>
    </location>
</feature>
<evidence type="ECO:0008006" key="4">
    <source>
        <dbReference type="Google" id="ProtNLM"/>
    </source>
</evidence>
<reference evidence="2" key="2">
    <citation type="submission" date="2023-05" db="EMBL/GenBank/DDBJ databases">
        <authorList>
            <consortium name="Lawrence Berkeley National Laboratory"/>
            <person name="Steindorff A."/>
            <person name="Hensen N."/>
            <person name="Bonometti L."/>
            <person name="Westerberg I."/>
            <person name="Brannstrom I.O."/>
            <person name="Guillou S."/>
            <person name="Cros-Aarteil S."/>
            <person name="Calhoun S."/>
            <person name="Haridas S."/>
            <person name="Kuo A."/>
            <person name="Mondo S."/>
            <person name="Pangilinan J."/>
            <person name="Riley R."/>
            <person name="Labutti K."/>
            <person name="Andreopoulos B."/>
            <person name="Lipzen A."/>
            <person name="Chen C."/>
            <person name="Yanf M."/>
            <person name="Daum C."/>
            <person name="Ng V."/>
            <person name="Clum A."/>
            <person name="Ohm R."/>
            <person name="Martin F."/>
            <person name="Silar P."/>
            <person name="Natvig D."/>
            <person name="Lalanne C."/>
            <person name="Gautier V."/>
            <person name="Ament-Velasquez S.L."/>
            <person name="Kruys A."/>
            <person name="Hutchinson M.I."/>
            <person name="Powell A.J."/>
            <person name="Barry K."/>
            <person name="Miller A.N."/>
            <person name="Grigoriev I.V."/>
            <person name="Debuchy R."/>
            <person name="Gladieux P."/>
            <person name="Thoren M.H."/>
            <person name="Johannesson H."/>
        </authorList>
    </citation>
    <scope>NUCLEOTIDE SEQUENCE</scope>
    <source>
        <strain evidence="2">PSN309</strain>
    </source>
</reference>
<feature type="compositionally biased region" description="Low complexity" evidence="1">
    <location>
        <begin position="1101"/>
        <end position="1113"/>
    </location>
</feature>
<feature type="compositionally biased region" description="Low complexity" evidence="1">
    <location>
        <begin position="30"/>
        <end position="41"/>
    </location>
</feature>
<feature type="region of interest" description="Disordered" evidence="1">
    <location>
        <begin position="616"/>
        <end position="654"/>
    </location>
</feature>
<evidence type="ECO:0000256" key="1">
    <source>
        <dbReference type="SAM" id="MobiDB-lite"/>
    </source>
</evidence>
<evidence type="ECO:0000313" key="2">
    <source>
        <dbReference type="EMBL" id="KAK4185344.1"/>
    </source>
</evidence>
<accession>A0AAN6WNK2</accession>
<feature type="region of interest" description="Disordered" evidence="1">
    <location>
        <begin position="1"/>
        <end position="60"/>
    </location>
</feature>
<feature type="region of interest" description="Disordered" evidence="1">
    <location>
        <begin position="484"/>
        <end position="601"/>
    </location>
</feature>
<feature type="compositionally biased region" description="Low complexity" evidence="1">
    <location>
        <begin position="905"/>
        <end position="916"/>
    </location>
</feature>
<proteinExistence type="predicted"/>
<feature type="region of interest" description="Disordered" evidence="1">
    <location>
        <begin position="1065"/>
        <end position="1122"/>
    </location>
</feature>
<reference evidence="2" key="1">
    <citation type="journal article" date="2023" name="Mol. Phylogenet. Evol.">
        <title>Genome-scale phylogeny and comparative genomics of the fungal order Sordariales.</title>
        <authorList>
            <person name="Hensen N."/>
            <person name="Bonometti L."/>
            <person name="Westerberg I."/>
            <person name="Brannstrom I.O."/>
            <person name="Guillou S."/>
            <person name="Cros-Aarteil S."/>
            <person name="Calhoun S."/>
            <person name="Haridas S."/>
            <person name="Kuo A."/>
            <person name="Mondo S."/>
            <person name="Pangilinan J."/>
            <person name="Riley R."/>
            <person name="LaButti K."/>
            <person name="Andreopoulos B."/>
            <person name="Lipzen A."/>
            <person name="Chen C."/>
            <person name="Yan M."/>
            <person name="Daum C."/>
            <person name="Ng V."/>
            <person name="Clum A."/>
            <person name="Steindorff A."/>
            <person name="Ohm R.A."/>
            <person name="Martin F."/>
            <person name="Silar P."/>
            <person name="Natvig D.O."/>
            <person name="Lalanne C."/>
            <person name="Gautier V."/>
            <person name="Ament-Velasquez S.L."/>
            <person name="Kruys A."/>
            <person name="Hutchinson M.I."/>
            <person name="Powell A.J."/>
            <person name="Barry K."/>
            <person name="Miller A.N."/>
            <person name="Grigoriev I.V."/>
            <person name="Debuchy R."/>
            <person name="Gladieux P."/>
            <person name="Hiltunen Thoren M."/>
            <person name="Johannesson H."/>
        </authorList>
    </citation>
    <scope>NUCLEOTIDE SEQUENCE</scope>
    <source>
        <strain evidence="2">PSN309</strain>
    </source>
</reference>
<keyword evidence="3" id="KW-1185">Reference proteome</keyword>
<feature type="region of interest" description="Disordered" evidence="1">
    <location>
        <begin position="289"/>
        <end position="374"/>
    </location>
</feature>
<feature type="region of interest" description="Disordered" evidence="1">
    <location>
        <begin position="668"/>
        <end position="725"/>
    </location>
</feature>
<comment type="caution">
    <text evidence="2">The sequence shown here is derived from an EMBL/GenBank/DDBJ whole genome shotgun (WGS) entry which is preliminary data.</text>
</comment>